<proteinExistence type="predicted"/>
<dbReference type="KEGG" id="ang:An04g10210"/>
<dbReference type="VEuPathDB" id="FungiDB:An04g10210"/>
<dbReference type="RefSeq" id="XP_059603691.1">
    <property type="nucleotide sequence ID" value="XM_059747813.1"/>
</dbReference>
<organism evidence="2">
    <name type="scientific">Aspergillus niger</name>
    <dbReference type="NCBI Taxonomy" id="5061"/>
    <lineage>
        <taxon>Eukaryota</taxon>
        <taxon>Fungi</taxon>
        <taxon>Dikarya</taxon>
        <taxon>Ascomycota</taxon>
        <taxon>Pezizomycotina</taxon>
        <taxon>Eurotiomycetes</taxon>
        <taxon>Eurotiomycetidae</taxon>
        <taxon>Eurotiales</taxon>
        <taxon>Aspergillaceae</taxon>
        <taxon>Aspergillus</taxon>
        <taxon>Aspergillus subgen. Circumdati</taxon>
    </lineage>
</organism>
<reference evidence="2" key="1">
    <citation type="submission" date="2025-02" db="EMBL/GenBank/DDBJ databases">
        <authorList>
            <consortium name="NCBI Genome Project"/>
        </authorList>
    </citation>
    <scope>NUCLEOTIDE SEQUENCE</scope>
</reference>
<evidence type="ECO:0000256" key="1">
    <source>
        <dbReference type="PROSITE-ProRule" id="PRU00023"/>
    </source>
</evidence>
<name>A0AAJ8BWI2_ASPNG</name>
<keyword evidence="1" id="KW-0040">ANK repeat</keyword>
<dbReference type="InterPro" id="IPR002110">
    <property type="entry name" value="Ankyrin_rpt"/>
</dbReference>
<evidence type="ECO:0000313" key="2">
    <source>
        <dbReference type="RefSeq" id="XP_059603691.1"/>
    </source>
</evidence>
<protein>
    <submittedName>
        <fullName evidence="2">Uncharacterized protein</fullName>
    </submittedName>
</protein>
<dbReference type="GeneID" id="84591073"/>
<feature type="repeat" description="ANK" evidence="1">
    <location>
        <begin position="52"/>
        <end position="84"/>
    </location>
</feature>
<accession>A0AAJ8BWI2</accession>
<dbReference type="PROSITE" id="PS50088">
    <property type="entry name" value="ANK_REPEAT"/>
    <property type="match status" value="1"/>
</dbReference>
<dbReference type="SUPFAM" id="SSF48403">
    <property type="entry name" value="Ankyrin repeat"/>
    <property type="match status" value="1"/>
</dbReference>
<reference evidence="2" key="2">
    <citation type="submission" date="2025-08" db="UniProtKB">
        <authorList>
            <consortium name="RefSeq"/>
        </authorList>
    </citation>
    <scope>IDENTIFICATION</scope>
</reference>
<dbReference type="InterPro" id="IPR036770">
    <property type="entry name" value="Ankyrin_rpt-contain_sf"/>
</dbReference>
<sequence length="254" mass="27336">MVLAELISISTCGSGLIFLPHFSFATILGLGNPGVLKAAAEQAYDINAANQDGSSPLRFAANCGHETACSFLVARGIDVPLRGVSVLGKAIEGGEYHLLEAASSLGFHDAADIFINMENFQSQLYEDYNHGNYTGINFSHKKWVNYHAETSLTVVEEKCDLEVLTYLGELSGLQPDHLRKSQLASLYASTGLPFPGITSRLTTVFRIVLLSRNAGSVTHVIDLVRGATAHTMGRRRSVTAVPIGRACPSLTRDI</sequence>
<dbReference type="Gene3D" id="1.25.40.20">
    <property type="entry name" value="Ankyrin repeat-containing domain"/>
    <property type="match status" value="1"/>
</dbReference>
<dbReference type="PROSITE" id="PS50297">
    <property type="entry name" value="ANK_REP_REGION"/>
    <property type="match status" value="1"/>
</dbReference>
<gene>
    <name evidence="2" type="ORF">An04g10210</name>
</gene>
<dbReference type="AlphaFoldDB" id="A0AAJ8BWI2"/>